<comment type="caution">
    <text evidence="8">The sequence shown here is derived from an EMBL/GenBank/DDBJ whole genome shotgun (WGS) entry which is preliminary data.</text>
</comment>
<evidence type="ECO:0000256" key="7">
    <source>
        <dbReference type="SAM" id="Phobius"/>
    </source>
</evidence>
<proteinExistence type="inferred from homology"/>
<dbReference type="OrthoDB" id="546893at2759"/>
<feature type="transmembrane region" description="Helical" evidence="7">
    <location>
        <begin position="192"/>
        <end position="213"/>
    </location>
</feature>
<keyword evidence="3 7" id="KW-0812">Transmembrane</keyword>
<evidence type="ECO:0000313" key="9">
    <source>
        <dbReference type="Proteomes" id="UP000288216"/>
    </source>
</evidence>
<feature type="transmembrane region" description="Helical" evidence="7">
    <location>
        <begin position="330"/>
        <end position="352"/>
    </location>
</feature>
<sequence>MVSLVLLELSDRGMTIAILGPTFQELATNVNRNISDISYIFVGRSLGYAGGSLVGGLLFDCTNPHLLIGISMLMTALGMFAIPWCTKAVLLTALMSLIGISMGFLDTGGNLLILLTWGKNVGPYMQALHFSFALGAFVAPILAKPLLGNLGKTINGSGNSLLANTKNSLHSKSARLLDILKTTVSAFDPFTWTYLVIGSFVFLISMLFFIIYLKNGPSRNRAGNSSPEASFTRYRNAILFLLFFFFFWYVGAEVAYGSYIFTYAKEFVHFNDNQAAGLNSFFWGTFATGRGIAIFLATCLYPGTMILLSLIGCTISSLLLTLYNTNIISLWLGTGLYGVSMAATFPSGVSWVKQYTNTTGKSAALFVFGAALGEMVVPALVGFLQGVSAIKHYPILMLTALVTSAMTAILFPVMYKLASLPSSVQPMSDDQKALLGSGPDEDENNDDPPEDWNDADFEVIEMSDVKNETDRTPAGNAATKTPDQFTPEHSSFPSLSSPAYLGGSPKKKVLNLEREKND</sequence>
<dbReference type="Pfam" id="PF07690">
    <property type="entry name" value="MFS_1"/>
    <property type="match status" value="1"/>
</dbReference>
<evidence type="ECO:0000256" key="3">
    <source>
        <dbReference type="ARBA" id="ARBA00022692"/>
    </source>
</evidence>
<organism evidence="8 9">
    <name type="scientific">Scyliorhinus torazame</name>
    <name type="common">Cloudy catshark</name>
    <name type="synonym">Catulus torazame</name>
    <dbReference type="NCBI Taxonomy" id="75743"/>
    <lineage>
        <taxon>Eukaryota</taxon>
        <taxon>Metazoa</taxon>
        <taxon>Chordata</taxon>
        <taxon>Craniata</taxon>
        <taxon>Vertebrata</taxon>
        <taxon>Chondrichthyes</taxon>
        <taxon>Elasmobranchii</taxon>
        <taxon>Galeomorphii</taxon>
        <taxon>Galeoidea</taxon>
        <taxon>Carcharhiniformes</taxon>
        <taxon>Scyliorhinidae</taxon>
        <taxon>Scyliorhinus</taxon>
    </lineage>
</organism>
<evidence type="ECO:0000256" key="1">
    <source>
        <dbReference type="ARBA" id="ARBA00004141"/>
    </source>
</evidence>
<dbReference type="EMBL" id="BFAA01004024">
    <property type="protein sequence ID" value="GCB63557.1"/>
    <property type="molecule type" value="Genomic_DNA"/>
</dbReference>
<dbReference type="AlphaFoldDB" id="A0A401NRT0"/>
<evidence type="ECO:0000256" key="2">
    <source>
        <dbReference type="ARBA" id="ARBA00008335"/>
    </source>
</evidence>
<evidence type="ECO:0000313" key="8">
    <source>
        <dbReference type="EMBL" id="GCB63557.1"/>
    </source>
</evidence>
<dbReference type="GO" id="GO:0016020">
    <property type="term" value="C:membrane"/>
    <property type="evidence" value="ECO:0007669"/>
    <property type="project" value="UniProtKB-SubCell"/>
</dbReference>
<keyword evidence="9" id="KW-1185">Reference proteome</keyword>
<keyword evidence="5 7" id="KW-0472">Membrane</keyword>
<feature type="compositionally biased region" description="Polar residues" evidence="6">
    <location>
        <begin position="478"/>
        <end position="497"/>
    </location>
</feature>
<dbReference type="FunFam" id="1.20.1250.20:FF:000508">
    <property type="entry name" value="Sodium-dependent glucose transporter 1"/>
    <property type="match status" value="1"/>
</dbReference>
<dbReference type="GO" id="GO:0022857">
    <property type="term" value="F:transmembrane transporter activity"/>
    <property type="evidence" value="ECO:0007669"/>
    <property type="project" value="InterPro"/>
</dbReference>
<feature type="transmembrane region" description="Helical" evidence="7">
    <location>
        <begin position="90"/>
        <end position="115"/>
    </location>
</feature>
<comment type="subcellular location">
    <subcellularLocation>
        <location evidence="1">Membrane</location>
        <topology evidence="1">Multi-pass membrane protein</topology>
    </subcellularLocation>
</comment>
<feature type="transmembrane region" description="Helical" evidence="7">
    <location>
        <begin position="364"/>
        <end position="387"/>
    </location>
</feature>
<protein>
    <recommendedName>
        <fullName evidence="10">Major facilitator superfamily (MFS) profile domain-containing protein</fullName>
    </recommendedName>
</protein>
<feature type="compositionally biased region" description="Acidic residues" evidence="6">
    <location>
        <begin position="439"/>
        <end position="461"/>
    </location>
</feature>
<dbReference type="InterPro" id="IPR011701">
    <property type="entry name" value="MFS"/>
</dbReference>
<keyword evidence="4 7" id="KW-1133">Transmembrane helix</keyword>
<dbReference type="InterPro" id="IPR036259">
    <property type="entry name" value="MFS_trans_sf"/>
</dbReference>
<dbReference type="PANTHER" id="PTHR23121">
    <property type="entry name" value="SODIUM-DEPENDENT GLUCOSE TRANSPORTER 1"/>
    <property type="match status" value="1"/>
</dbReference>
<evidence type="ECO:0000256" key="4">
    <source>
        <dbReference type="ARBA" id="ARBA00022989"/>
    </source>
</evidence>
<feature type="region of interest" description="Disordered" evidence="6">
    <location>
        <begin position="428"/>
        <end position="518"/>
    </location>
</feature>
<comment type="similarity">
    <text evidence="2">Belongs to the major facilitator superfamily.</text>
</comment>
<evidence type="ECO:0000256" key="6">
    <source>
        <dbReference type="SAM" id="MobiDB-lite"/>
    </source>
</evidence>
<feature type="transmembrane region" description="Helical" evidence="7">
    <location>
        <begin position="127"/>
        <end position="147"/>
    </location>
</feature>
<dbReference type="Gene3D" id="1.20.1250.20">
    <property type="entry name" value="MFS general substrate transporter like domains"/>
    <property type="match status" value="2"/>
</dbReference>
<feature type="transmembrane region" description="Helical" evidence="7">
    <location>
        <begin position="66"/>
        <end position="84"/>
    </location>
</feature>
<reference evidence="8 9" key="1">
    <citation type="journal article" date="2018" name="Nat. Ecol. Evol.">
        <title>Shark genomes provide insights into elasmobranch evolution and the origin of vertebrates.</title>
        <authorList>
            <person name="Hara Y"/>
            <person name="Yamaguchi K"/>
            <person name="Onimaru K"/>
            <person name="Kadota M"/>
            <person name="Koyanagi M"/>
            <person name="Keeley SD"/>
            <person name="Tatsumi K"/>
            <person name="Tanaka K"/>
            <person name="Motone F"/>
            <person name="Kageyama Y"/>
            <person name="Nozu R"/>
            <person name="Adachi N"/>
            <person name="Nishimura O"/>
            <person name="Nakagawa R"/>
            <person name="Tanegashima C"/>
            <person name="Kiyatake I"/>
            <person name="Matsumoto R"/>
            <person name="Murakumo K"/>
            <person name="Nishida K"/>
            <person name="Terakita A"/>
            <person name="Kuratani S"/>
            <person name="Sato K"/>
            <person name="Hyodo S Kuraku.S."/>
        </authorList>
    </citation>
    <scope>NUCLEOTIDE SEQUENCE [LARGE SCALE GENOMIC DNA]</scope>
</reference>
<dbReference type="PANTHER" id="PTHR23121:SF9">
    <property type="entry name" value="SODIUM-DEPENDENT GLUCOSE TRANSPORTER 1"/>
    <property type="match status" value="1"/>
</dbReference>
<dbReference type="OMA" id="MYERVPF"/>
<dbReference type="SUPFAM" id="SSF103473">
    <property type="entry name" value="MFS general substrate transporter"/>
    <property type="match status" value="1"/>
</dbReference>
<evidence type="ECO:0008006" key="10">
    <source>
        <dbReference type="Google" id="ProtNLM"/>
    </source>
</evidence>
<feature type="transmembrane region" description="Helical" evidence="7">
    <location>
        <begin position="37"/>
        <end position="59"/>
    </location>
</feature>
<feature type="transmembrane region" description="Helical" evidence="7">
    <location>
        <begin position="393"/>
        <end position="415"/>
    </location>
</feature>
<accession>A0A401NRT0</accession>
<evidence type="ECO:0000256" key="5">
    <source>
        <dbReference type="ARBA" id="ARBA00023136"/>
    </source>
</evidence>
<feature type="transmembrane region" description="Helical" evidence="7">
    <location>
        <begin position="234"/>
        <end position="261"/>
    </location>
</feature>
<name>A0A401NRT0_SCYTO</name>
<dbReference type="Proteomes" id="UP000288216">
    <property type="component" value="Unassembled WGS sequence"/>
</dbReference>
<gene>
    <name evidence="8" type="ORF">scyTo_0009681</name>
</gene>